<dbReference type="RefSeq" id="WP_011271117.1">
    <property type="nucleotide sequence ID" value="NZ_LANQ01000001.1"/>
</dbReference>
<dbReference type="SUPFAM" id="SSF143120">
    <property type="entry name" value="YefM-like"/>
    <property type="match status" value="1"/>
</dbReference>
<dbReference type="Pfam" id="PF02604">
    <property type="entry name" value="PhdYeFM_antitox"/>
    <property type="match status" value="1"/>
</dbReference>
<proteinExistence type="inferred from homology"/>
<comment type="similarity">
    <text evidence="1 2">Belongs to the phD/YefM antitoxin family.</text>
</comment>
<dbReference type="AlphaFoldDB" id="A0A0F3MV04"/>
<evidence type="ECO:0000256" key="1">
    <source>
        <dbReference type="ARBA" id="ARBA00009981"/>
    </source>
</evidence>
<evidence type="ECO:0000313" key="4">
    <source>
        <dbReference type="Proteomes" id="UP000033475"/>
    </source>
</evidence>
<dbReference type="InterPro" id="IPR006442">
    <property type="entry name" value="Antitoxin_Phd/YefM"/>
</dbReference>
<evidence type="ECO:0000313" key="3">
    <source>
        <dbReference type="EMBL" id="KJV59282.1"/>
    </source>
</evidence>
<sequence length="86" mass="9736">MEQLNATEAKREFGELLIKAQTEPISIIKNGKPIAVIISNKEFQELEAFKEQILKMAIAEGMDDLRKGKTHSYKSVFDSINRKING</sequence>
<dbReference type="Gene3D" id="3.40.1620.10">
    <property type="entry name" value="YefM-like domain"/>
    <property type="match status" value="1"/>
</dbReference>
<dbReference type="Proteomes" id="UP000033475">
    <property type="component" value="Unassembled WGS sequence"/>
</dbReference>
<comment type="function">
    <text evidence="2">Antitoxin component of a type II toxin-antitoxin (TA) system.</text>
</comment>
<dbReference type="NCBIfam" id="TIGR01552">
    <property type="entry name" value="phd_fam"/>
    <property type="match status" value="1"/>
</dbReference>
<organism evidence="3 4">
    <name type="scientific">Rickettsia felis str. Pedreira</name>
    <dbReference type="NCBI Taxonomy" id="1359196"/>
    <lineage>
        <taxon>Bacteria</taxon>
        <taxon>Pseudomonadati</taxon>
        <taxon>Pseudomonadota</taxon>
        <taxon>Alphaproteobacteria</taxon>
        <taxon>Rickettsiales</taxon>
        <taxon>Rickettsiaceae</taxon>
        <taxon>Rickettsieae</taxon>
        <taxon>Rickettsia</taxon>
        <taxon>spotted fever group</taxon>
    </lineage>
</organism>
<dbReference type="EMBL" id="LANQ01000001">
    <property type="protein sequence ID" value="KJV59282.1"/>
    <property type="molecule type" value="Genomic_DNA"/>
</dbReference>
<protein>
    <recommendedName>
        <fullName evidence="2">Antitoxin</fullName>
    </recommendedName>
</protein>
<reference evidence="3 4" key="1">
    <citation type="submission" date="2015-01" db="EMBL/GenBank/DDBJ databases">
        <title>Genome Sequencing of Rickettsiales.</title>
        <authorList>
            <person name="Daugherty S.C."/>
            <person name="Su Q."/>
            <person name="Abolude K."/>
            <person name="Beier-Sexton M."/>
            <person name="Carlyon J.A."/>
            <person name="Carter R."/>
            <person name="Day N.P."/>
            <person name="Dumler S.J."/>
            <person name="Dyachenko V."/>
            <person name="Godinez A."/>
            <person name="Kurtti T.J."/>
            <person name="Lichay M."/>
            <person name="Mullins K.E."/>
            <person name="Ott S."/>
            <person name="Pappas-Brown V."/>
            <person name="Paris D.H."/>
            <person name="Patel P."/>
            <person name="Richards A.L."/>
            <person name="Sadzewicz L."/>
            <person name="Sears K."/>
            <person name="Seidman D."/>
            <person name="Sengamalay N."/>
            <person name="Stenos J."/>
            <person name="Tallon L.J."/>
            <person name="Vincent G."/>
            <person name="Fraser C.M."/>
            <person name="Munderloh U."/>
            <person name="Dunning-Hotopp J.C."/>
        </authorList>
    </citation>
    <scope>NUCLEOTIDE SEQUENCE [LARGE SCALE GENOMIC DNA]</scope>
    <source>
        <strain evidence="3 4">Pedreira</strain>
    </source>
</reference>
<name>A0A0F3MV04_RICFI</name>
<comment type="caution">
    <text evidence="3">The sequence shown here is derived from an EMBL/GenBank/DDBJ whole genome shotgun (WGS) entry which is preliminary data.</text>
</comment>
<dbReference type="PATRIC" id="fig|1359196.3.peg.1633"/>
<dbReference type="InterPro" id="IPR036165">
    <property type="entry name" value="YefM-like_sf"/>
</dbReference>
<accession>A0A0F3MV04</accession>
<evidence type="ECO:0000256" key="2">
    <source>
        <dbReference type="RuleBase" id="RU362080"/>
    </source>
</evidence>
<gene>
    <name evidence="3" type="ORF">RFEPED_1687</name>
</gene>